<comment type="similarity">
    <text evidence="2">Belongs to the AB hydrolase superfamily. FUS2 hydrolase family.</text>
</comment>
<dbReference type="InterPro" id="IPR029058">
    <property type="entry name" value="AB_hydrolase_fold"/>
</dbReference>
<dbReference type="SUPFAM" id="SSF53474">
    <property type="entry name" value="alpha/beta-Hydrolases"/>
    <property type="match status" value="1"/>
</dbReference>
<feature type="domain" description="AB hydrolase-1" evidence="3">
    <location>
        <begin position="39"/>
        <end position="252"/>
    </location>
</feature>
<dbReference type="Proteomes" id="UP000053797">
    <property type="component" value="Unassembled WGS sequence"/>
</dbReference>
<evidence type="ECO:0000313" key="4">
    <source>
        <dbReference type="EMBL" id="KSU48383.1"/>
    </source>
</evidence>
<dbReference type="InterPro" id="IPR050261">
    <property type="entry name" value="FrsA_esterase"/>
</dbReference>
<sequence length="261" mass="28804">METITKKATLSYLHVPSGGSEQLIARLYSPEHTANAPLIVLFHGFPGKQLNMDWAVQLQSAGYHVLVTSYRGTIGSPGTFRFQHVLEDATATLQHVCSESFTAEHGIKADQITVVGHSMGGFAGLHAFVETPEAAHYVGISPFNFGLVGQLVLEHPEYEAALHGVLERGAGFLNGAVADALLDELKHHHTTWNLLTLKERLADRSMLLMTSERDETSIKALHHDLLLSDSPFEEAIVDSDHNYIENRDAAFNEWTAWLARQ</sequence>
<dbReference type="Gene3D" id="3.40.50.1820">
    <property type="entry name" value="alpha/beta hydrolase"/>
    <property type="match status" value="1"/>
</dbReference>
<accession>A0A0V8GDZ9</accession>
<dbReference type="InterPro" id="IPR000073">
    <property type="entry name" value="AB_hydrolase_1"/>
</dbReference>
<dbReference type="AlphaFoldDB" id="A0A0V8GDZ9"/>
<evidence type="ECO:0000313" key="5">
    <source>
        <dbReference type="Proteomes" id="UP000053797"/>
    </source>
</evidence>
<evidence type="ECO:0000256" key="1">
    <source>
        <dbReference type="ARBA" id="ARBA00022801"/>
    </source>
</evidence>
<dbReference type="OrthoDB" id="53505at2"/>
<dbReference type="EMBL" id="LNQL01000004">
    <property type="protein sequence ID" value="KSU48383.1"/>
    <property type="molecule type" value="Genomic_DNA"/>
</dbReference>
<dbReference type="GO" id="GO:0052689">
    <property type="term" value="F:carboxylic ester hydrolase activity"/>
    <property type="evidence" value="ECO:0007669"/>
    <property type="project" value="UniProtKB-ARBA"/>
</dbReference>
<name>A0A0V8GDZ9_9BACL</name>
<gene>
    <name evidence="4" type="ORF">AS033_12215</name>
</gene>
<evidence type="ECO:0000259" key="3">
    <source>
        <dbReference type="Pfam" id="PF12697"/>
    </source>
</evidence>
<dbReference type="PANTHER" id="PTHR22946">
    <property type="entry name" value="DIENELACTONE HYDROLASE DOMAIN-CONTAINING PROTEIN-RELATED"/>
    <property type="match status" value="1"/>
</dbReference>
<dbReference type="Pfam" id="PF12697">
    <property type="entry name" value="Abhydrolase_6"/>
    <property type="match status" value="1"/>
</dbReference>
<dbReference type="RefSeq" id="WP_058265664.1">
    <property type="nucleotide sequence ID" value="NZ_FMYN01000004.1"/>
</dbReference>
<comment type="caution">
    <text evidence="4">The sequence shown here is derived from an EMBL/GenBank/DDBJ whole genome shotgun (WGS) entry which is preliminary data.</text>
</comment>
<evidence type="ECO:0000256" key="2">
    <source>
        <dbReference type="ARBA" id="ARBA00038115"/>
    </source>
</evidence>
<reference evidence="4 5" key="1">
    <citation type="journal article" date="2015" name="Int. J. Syst. Evol. Microbiol.">
        <title>Exiguobacterium enclense sp. nov., isolated from sediment.</title>
        <authorList>
            <person name="Dastager S.G."/>
            <person name="Mawlankar R."/>
            <person name="Sonalkar V.V."/>
            <person name="Thorat M.N."/>
            <person name="Mual P."/>
            <person name="Verma A."/>
            <person name="Krishnamurthi S."/>
            <person name="Tang S.K."/>
            <person name="Li W.J."/>
        </authorList>
    </citation>
    <scope>NUCLEOTIDE SEQUENCE [LARGE SCALE GENOMIC DNA]</scope>
    <source>
        <strain evidence="4 5">NIO-1109</strain>
    </source>
</reference>
<dbReference type="PANTHER" id="PTHR22946:SF9">
    <property type="entry name" value="POLYKETIDE TRANSFERASE AF380"/>
    <property type="match status" value="1"/>
</dbReference>
<protein>
    <recommendedName>
        <fullName evidence="3">AB hydrolase-1 domain-containing protein</fullName>
    </recommendedName>
</protein>
<proteinExistence type="inferred from homology"/>
<organism evidence="4 5">
    <name type="scientific">Exiguobacterium indicum</name>
    <dbReference type="NCBI Taxonomy" id="296995"/>
    <lineage>
        <taxon>Bacteria</taxon>
        <taxon>Bacillati</taxon>
        <taxon>Bacillota</taxon>
        <taxon>Bacilli</taxon>
        <taxon>Bacillales</taxon>
        <taxon>Bacillales Family XII. Incertae Sedis</taxon>
        <taxon>Exiguobacterium</taxon>
    </lineage>
</organism>
<keyword evidence="1" id="KW-0378">Hydrolase</keyword>